<feature type="binding site" evidence="8">
    <location>
        <position position="521"/>
    </location>
    <ligand>
        <name>Ca(2+)</name>
        <dbReference type="ChEBI" id="CHEBI:29108"/>
    </ligand>
</feature>
<evidence type="ECO:0000256" key="6">
    <source>
        <dbReference type="ARBA" id="ARBA00024222"/>
    </source>
</evidence>
<dbReference type="Gene3D" id="2.60.40.10">
    <property type="entry name" value="Immunoglobulins"/>
    <property type="match status" value="3"/>
</dbReference>
<dbReference type="InterPro" id="IPR014756">
    <property type="entry name" value="Ig_E-set"/>
</dbReference>
<dbReference type="SUPFAM" id="SSF49309">
    <property type="entry name" value="Transglutaminase, two C-terminal domains"/>
    <property type="match status" value="2"/>
</dbReference>
<dbReference type="Pfam" id="PF00868">
    <property type="entry name" value="Transglut_N"/>
    <property type="match status" value="1"/>
</dbReference>
<dbReference type="OMA" id="MTIDSHF"/>
<feature type="active site" evidence="7">
    <location>
        <position position="408"/>
    </location>
</feature>
<feature type="active site" evidence="7">
    <location>
        <position position="431"/>
    </location>
</feature>
<sequence>MPRTSRRRWFVIDAENAEEVNEFLDEHPKFLGEYIDRNPHLLENYVVDNVDEETVKKWLDKVSGPAPAEVLQILRVDYKKVKNCADHHTASYIHNSLVIRRAAIFELGLIFRNRPFLPAKDEIVLEFSIGTNPSASNGTKIRVPVGDSIQGSKWTCMKINQDDVAKEVTVQVNVPADAIVGRYKLTVEVSSQLKDSKKTERKSKPDVLVLFNPFKPADEVYMESSTEREEYVLNDTGRIFVGQYYRIGAKDWLFGQFEEGILDIVFKLLREDGRAKKNPQKSLKKRASSAYCSRVLSAMVNCNDDTGVLWGRWDGEYSDGVRPTVWKGSVKILKEWNTTKMMPVKYGQCWVFSGLLTTVLRAIGIPARSVTNFNSAHDTEYNMTIDKFIDKNGDEARSLSGDSIWNFHVWNECYFRRADLPKGYDGWQAVDATPQEESTGIMQCGPAPIKAIKNGEVYIGSDTSFVFAEVNADRLFWEVNEANEVVRLVKSDKRHVGRNISTKAIGSDEREDITDKYKFQEGSEEEREAFERAYSHGRKAPYHSDFVLSEEGDVTINIKPVGDAINGSDVSLKVDVKNAKDKACEATITTVIHTMLNNEERKRLLKRVRTVKKIMAGEVDEQTYKFTFEEYGRHLSDENVIRVTTTVRVTETDNLYVDTYDVQVESPDCLTILCADELKHRRYQQIQFKITNPLKVTLTGAVFSIEGSGVTPGKDFAVPEPIEPGETYTSPDIEVRPYRVNRTVLIADFDCNEIWNIKARKRVNVVQ</sequence>
<dbReference type="FunFam" id="3.90.260.10:FF:000001">
    <property type="entry name" value="Protein-glutamine gamma-glutamyltransferase 2"/>
    <property type="match status" value="1"/>
</dbReference>
<feature type="binding site" evidence="8">
    <location>
        <position position="526"/>
    </location>
    <ligand>
        <name>Ca(2+)</name>
        <dbReference type="ChEBI" id="CHEBI:29108"/>
    </ligand>
</feature>
<evidence type="ECO:0000256" key="4">
    <source>
        <dbReference type="ARBA" id="ARBA00022837"/>
    </source>
</evidence>
<dbReference type="InterPro" id="IPR023608">
    <property type="entry name" value="Transglutaminase_animal"/>
</dbReference>
<dbReference type="InterPro" id="IPR013783">
    <property type="entry name" value="Ig-like_fold"/>
</dbReference>
<accession>H2YW70</accession>
<proteinExistence type="inferred from homology"/>
<reference evidence="11" key="1">
    <citation type="submission" date="2003-08" db="EMBL/GenBank/DDBJ databases">
        <authorList>
            <person name="Birren B."/>
            <person name="Nusbaum C."/>
            <person name="Abebe A."/>
            <person name="Abouelleil A."/>
            <person name="Adekoya E."/>
            <person name="Ait-zahra M."/>
            <person name="Allen N."/>
            <person name="Allen T."/>
            <person name="An P."/>
            <person name="Anderson M."/>
            <person name="Anderson S."/>
            <person name="Arachchi H."/>
            <person name="Armbruster J."/>
            <person name="Bachantsang P."/>
            <person name="Baldwin J."/>
            <person name="Barry A."/>
            <person name="Bayul T."/>
            <person name="Blitshsteyn B."/>
            <person name="Bloom T."/>
            <person name="Blye J."/>
            <person name="Boguslavskiy L."/>
            <person name="Borowsky M."/>
            <person name="Boukhgalter B."/>
            <person name="Brunache A."/>
            <person name="Butler J."/>
            <person name="Calixte N."/>
            <person name="Calvo S."/>
            <person name="Camarata J."/>
            <person name="Campo K."/>
            <person name="Chang J."/>
            <person name="Cheshatsang Y."/>
            <person name="Citroen M."/>
            <person name="Collymore A."/>
            <person name="Considine T."/>
            <person name="Cook A."/>
            <person name="Cooke P."/>
            <person name="Corum B."/>
            <person name="Cuomo C."/>
            <person name="David R."/>
            <person name="Dawoe T."/>
            <person name="Degray S."/>
            <person name="Dodge S."/>
            <person name="Dooley K."/>
            <person name="Dorje P."/>
            <person name="Dorjee K."/>
            <person name="Dorris L."/>
            <person name="Duffey N."/>
            <person name="Dupes A."/>
            <person name="Elkins T."/>
            <person name="Engels R."/>
            <person name="Erickson J."/>
            <person name="Farina A."/>
            <person name="Faro S."/>
            <person name="Ferreira P."/>
            <person name="Fischer H."/>
            <person name="Fitzgerald M."/>
            <person name="Foley K."/>
            <person name="Gage D."/>
            <person name="Galagan J."/>
            <person name="Gearin G."/>
            <person name="Gnerre S."/>
            <person name="Gnirke A."/>
            <person name="Goyette A."/>
            <person name="Graham J."/>
            <person name="Grandbois E."/>
            <person name="Gyaltsen K."/>
            <person name="Hafez N."/>
            <person name="Hagopian D."/>
            <person name="Hagos B."/>
            <person name="Hall J."/>
            <person name="Hatcher B."/>
            <person name="Heller A."/>
            <person name="Higgins H."/>
            <person name="Honan T."/>
            <person name="Horn A."/>
            <person name="Houde N."/>
            <person name="Hughes L."/>
            <person name="Hulme W."/>
            <person name="Husby E."/>
            <person name="Iliev I."/>
            <person name="Jaffe D."/>
            <person name="Jones C."/>
            <person name="Kamal M."/>
            <person name="Kamat A."/>
            <person name="Kamvysselis M."/>
            <person name="Karlsson E."/>
            <person name="Kells C."/>
            <person name="Kieu A."/>
            <person name="Kisner P."/>
            <person name="Kodira C."/>
            <person name="Kulbokas E."/>
            <person name="Labutti K."/>
            <person name="Lama D."/>
            <person name="Landers T."/>
            <person name="Leger J."/>
            <person name="Levine S."/>
            <person name="Lewis D."/>
            <person name="Lewis T."/>
            <person name="Lindblad-toh K."/>
            <person name="Liu X."/>
            <person name="Lokyitsang T."/>
            <person name="Lokyitsang Y."/>
            <person name="Lucien O."/>
            <person name="Lui A."/>
            <person name="Ma L.J."/>
            <person name="Mabbitt R."/>
            <person name="Macdonald J."/>
            <person name="Maclean C."/>
            <person name="Major J."/>
            <person name="Manning J."/>
            <person name="Marabella R."/>
            <person name="Maru K."/>
            <person name="Matthews C."/>
            <person name="Mauceli E."/>
            <person name="Mccarthy M."/>
            <person name="Mcdonough S."/>
            <person name="Mcghee T."/>
            <person name="Meldrim J."/>
            <person name="Meneus L."/>
            <person name="Mesirov J."/>
            <person name="Mihalev A."/>
            <person name="Mihova T."/>
            <person name="Mikkelsen T."/>
            <person name="Mlenga V."/>
            <person name="Moru K."/>
            <person name="Mozes J."/>
            <person name="Mulrain L."/>
            <person name="Munson G."/>
            <person name="Naylor J."/>
            <person name="Newes C."/>
            <person name="Nguyen C."/>
            <person name="Nguyen N."/>
            <person name="Nguyen T."/>
            <person name="Nicol R."/>
            <person name="Nielsen C."/>
            <person name="Nizzari M."/>
            <person name="Norbu C."/>
            <person name="Norbu N."/>
            <person name="O'donnell P."/>
            <person name="Okoawo O."/>
            <person name="O'leary S."/>
            <person name="Omotosho B."/>
            <person name="O'neill K."/>
            <person name="Osman S."/>
            <person name="Parker S."/>
            <person name="Perrin D."/>
            <person name="Phunkhang P."/>
            <person name="Piqani B."/>
            <person name="Purcell S."/>
            <person name="Rachupka T."/>
            <person name="Ramasamy U."/>
            <person name="Rameau R."/>
            <person name="Ray V."/>
            <person name="Raymond C."/>
            <person name="Retta R."/>
            <person name="Richardson S."/>
            <person name="Rise C."/>
            <person name="Rodriguez J."/>
            <person name="Rogers J."/>
            <person name="Rogov P."/>
            <person name="Rutman M."/>
            <person name="Schupbach R."/>
            <person name="Seaman C."/>
            <person name="Settipalli S."/>
            <person name="Sharpe T."/>
            <person name="Sheridan J."/>
            <person name="Sherpa N."/>
            <person name="Shi J."/>
            <person name="Smirnov S."/>
            <person name="Smith C."/>
            <person name="Sougnez C."/>
            <person name="Spencer B."/>
            <person name="Stalker J."/>
            <person name="Stange-thomann N."/>
            <person name="Stavropoulos S."/>
            <person name="Stetson K."/>
            <person name="Stone C."/>
            <person name="Stone S."/>
            <person name="Stubbs M."/>
            <person name="Talamas J."/>
            <person name="Tchuinga P."/>
            <person name="Tenzing P."/>
            <person name="Tesfaye S."/>
            <person name="Theodore J."/>
            <person name="Thoulutsang Y."/>
            <person name="Topham K."/>
            <person name="Towey S."/>
            <person name="Tsamla T."/>
            <person name="Tsomo N."/>
            <person name="Vallee D."/>
            <person name="Vassiliev H."/>
            <person name="Venkataraman V."/>
            <person name="Vinson J."/>
            <person name="Vo A."/>
            <person name="Wade C."/>
            <person name="Wang S."/>
            <person name="Wangchuk T."/>
            <person name="Wangdi T."/>
            <person name="Whittaker C."/>
            <person name="Wilkinson J."/>
            <person name="Wu Y."/>
            <person name="Wyman D."/>
            <person name="Yadav S."/>
            <person name="Yang S."/>
            <person name="Yang X."/>
            <person name="Yeager S."/>
            <person name="Yee E."/>
            <person name="Young G."/>
            <person name="Zainoun J."/>
            <person name="Zembeck L."/>
            <person name="Zimmer A."/>
            <person name="Zody M."/>
            <person name="Lander E."/>
        </authorList>
    </citation>
    <scope>NUCLEOTIDE SEQUENCE [LARGE SCALE GENOMIC DNA]</scope>
</reference>
<dbReference type="SUPFAM" id="SSF81296">
    <property type="entry name" value="E set domains"/>
    <property type="match status" value="1"/>
</dbReference>
<dbReference type="eggNOG" id="ENOG502QQ46">
    <property type="taxonomic scope" value="Eukaryota"/>
</dbReference>
<dbReference type="STRING" id="51511.ENSCSAVP00000009581"/>
<dbReference type="InterPro" id="IPR002931">
    <property type="entry name" value="Transglutaminase-like"/>
</dbReference>
<keyword evidence="2" id="KW-0808">Transferase</keyword>
<dbReference type="InterPro" id="IPR036238">
    <property type="entry name" value="Transglutaminase_C_sf"/>
</dbReference>
<dbReference type="EC" id="2.3.2.13" evidence="6"/>
<dbReference type="Gene3D" id="3.90.260.10">
    <property type="entry name" value="Transglutaminase-like"/>
    <property type="match status" value="1"/>
</dbReference>
<evidence type="ECO:0000313" key="11">
    <source>
        <dbReference type="Proteomes" id="UP000007875"/>
    </source>
</evidence>
<dbReference type="GeneTree" id="ENSGT01050000244939"/>
<evidence type="ECO:0000256" key="7">
    <source>
        <dbReference type="PIRSR" id="PIRSR000459-1"/>
    </source>
</evidence>
<evidence type="ECO:0000256" key="3">
    <source>
        <dbReference type="ARBA" id="ARBA00022723"/>
    </source>
</evidence>
<dbReference type="AlphaFoldDB" id="H2YW70"/>
<organism evidence="10 11">
    <name type="scientific">Ciona savignyi</name>
    <name type="common">Pacific transparent sea squirt</name>
    <dbReference type="NCBI Taxonomy" id="51511"/>
    <lineage>
        <taxon>Eukaryota</taxon>
        <taxon>Metazoa</taxon>
        <taxon>Chordata</taxon>
        <taxon>Tunicata</taxon>
        <taxon>Ascidiacea</taxon>
        <taxon>Phlebobranchia</taxon>
        <taxon>Cionidae</taxon>
        <taxon>Ciona</taxon>
    </lineage>
</organism>
<keyword evidence="5" id="KW-0012">Acyltransferase</keyword>
<dbReference type="InterPro" id="IPR001102">
    <property type="entry name" value="Transglutaminase_N"/>
</dbReference>
<dbReference type="InterPro" id="IPR038765">
    <property type="entry name" value="Papain-like_cys_pep_sf"/>
</dbReference>
<dbReference type="InterPro" id="IPR050779">
    <property type="entry name" value="Transglutaminase"/>
</dbReference>
<protein>
    <recommendedName>
        <fullName evidence="6">protein-glutamine gamma-glutamyltransferase</fullName>
        <ecNumber evidence="6">2.3.2.13</ecNumber>
    </recommendedName>
</protein>
<feature type="domain" description="Transglutaminase-like" evidence="9">
    <location>
        <begin position="341"/>
        <end position="434"/>
    </location>
</feature>
<dbReference type="HOGENOM" id="CLU_013435_0_2_1"/>
<feature type="binding site" evidence="8">
    <location>
        <position position="471"/>
    </location>
    <ligand>
        <name>Ca(2+)</name>
        <dbReference type="ChEBI" id="CHEBI:29108"/>
    </ligand>
</feature>
<reference evidence="10" key="3">
    <citation type="submission" date="2025-09" db="UniProtKB">
        <authorList>
            <consortium name="Ensembl"/>
        </authorList>
    </citation>
    <scope>IDENTIFICATION</scope>
</reference>
<dbReference type="GO" id="GO:0003810">
    <property type="term" value="F:protein-glutamine gamma-glutamyltransferase activity"/>
    <property type="evidence" value="ECO:0007669"/>
    <property type="project" value="UniProtKB-EC"/>
</dbReference>
<evidence type="ECO:0000256" key="1">
    <source>
        <dbReference type="ARBA" id="ARBA00005968"/>
    </source>
</evidence>
<keyword evidence="4 8" id="KW-0106">Calcium</keyword>
<dbReference type="PIRSF" id="PIRSF000459">
    <property type="entry name" value="TGM_EBP42"/>
    <property type="match status" value="1"/>
</dbReference>
<evidence type="ECO:0000256" key="8">
    <source>
        <dbReference type="PIRSR" id="PIRSR000459-2"/>
    </source>
</evidence>
<dbReference type="SUPFAM" id="SSF54001">
    <property type="entry name" value="Cysteine proteinases"/>
    <property type="match status" value="1"/>
</dbReference>
<comment type="similarity">
    <text evidence="1">Belongs to the transglutaminase superfamily. Transglutaminase family.</text>
</comment>
<keyword evidence="11" id="KW-1185">Reference proteome</keyword>
<comment type="cofactor">
    <cofactor evidence="8">
        <name>Ca(2+)</name>
        <dbReference type="ChEBI" id="CHEBI:29108"/>
    </cofactor>
    <text evidence="8">Binds 1 Ca(2+) ion per subunit.</text>
</comment>
<evidence type="ECO:0000313" key="10">
    <source>
        <dbReference type="Ensembl" id="ENSCSAVP00000009581.1"/>
    </source>
</evidence>
<dbReference type="InParanoid" id="H2YW70"/>
<evidence type="ECO:0000256" key="5">
    <source>
        <dbReference type="ARBA" id="ARBA00023315"/>
    </source>
</evidence>
<dbReference type="SMART" id="SM00460">
    <property type="entry name" value="TGc"/>
    <property type="match status" value="1"/>
</dbReference>
<dbReference type="FunCoup" id="H2YW70">
    <property type="interactions" value="6"/>
</dbReference>
<feature type="binding site" evidence="8">
    <location>
        <position position="473"/>
    </location>
    <ligand>
        <name>Ca(2+)</name>
        <dbReference type="ChEBI" id="CHEBI:29108"/>
    </ligand>
</feature>
<dbReference type="Ensembl" id="ENSCSAVT00000009698.1">
    <property type="protein sequence ID" value="ENSCSAVP00000009581.1"/>
    <property type="gene ID" value="ENSCSAVG00000005628.1"/>
</dbReference>
<evidence type="ECO:0000256" key="2">
    <source>
        <dbReference type="ARBA" id="ARBA00022679"/>
    </source>
</evidence>
<evidence type="ECO:0000259" key="9">
    <source>
        <dbReference type="SMART" id="SM00460"/>
    </source>
</evidence>
<keyword evidence="3 8" id="KW-0479">Metal-binding</keyword>
<dbReference type="GO" id="GO:0046872">
    <property type="term" value="F:metal ion binding"/>
    <property type="evidence" value="ECO:0007669"/>
    <property type="project" value="UniProtKB-KW"/>
</dbReference>
<dbReference type="PANTHER" id="PTHR11590:SF81">
    <property type="entry name" value="PROTEIN-GLUTAMINE GAMMA-GLUTAMYLTRANSFERASE K-LIKE ISOFORM X4"/>
    <property type="match status" value="1"/>
</dbReference>
<name>H2YW70_CIOSA</name>
<reference evidence="10" key="2">
    <citation type="submission" date="2025-08" db="UniProtKB">
        <authorList>
            <consortium name="Ensembl"/>
        </authorList>
    </citation>
    <scope>IDENTIFICATION</scope>
</reference>
<dbReference type="PANTHER" id="PTHR11590">
    <property type="entry name" value="PROTEIN-GLUTAMINE GAMMA-GLUTAMYLTRANSFERASE"/>
    <property type="match status" value="1"/>
</dbReference>
<dbReference type="Proteomes" id="UP000007875">
    <property type="component" value="Unassembled WGS sequence"/>
</dbReference>
<feature type="active site" evidence="7">
    <location>
        <position position="349"/>
    </location>
</feature>
<dbReference type="Pfam" id="PF01841">
    <property type="entry name" value="Transglut_core"/>
    <property type="match status" value="1"/>
</dbReference>
<dbReference type="InterPro" id="IPR036985">
    <property type="entry name" value="Transglutaminase-like_sf"/>
</dbReference>